<accession>A0A8C6BHF8</accession>
<evidence type="ECO:0000313" key="2">
    <source>
        <dbReference type="Proteomes" id="UP000694561"/>
    </source>
</evidence>
<protein>
    <submittedName>
        <fullName evidence="1">Uncharacterized protein</fullName>
    </submittedName>
</protein>
<proteinExistence type="predicted"/>
<name>A0A8C6BHF8_MONMO</name>
<sequence>MAIIQKSRNNKCWRGCGEKGTLLHCWWECELVQPLWRTVWRFLKKLQIELPYDPIALAIWGLLGFHLNFRIVFSISVKNAVGILIGIALNL</sequence>
<dbReference type="GeneTree" id="ENSGT01150000286946"/>
<dbReference type="Ensembl" id="ENSMMNT00015015857.1">
    <property type="protein sequence ID" value="ENSMMNP00015014463.1"/>
    <property type="gene ID" value="ENSMMNG00015010673.1"/>
</dbReference>
<reference evidence="1" key="2">
    <citation type="submission" date="2025-09" db="UniProtKB">
        <authorList>
            <consortium name="Ensembl"/>
        </authorList>
    </citation>
    <scope>IDENTIFICATION</scope>
</reference>
<dbReference type="AlphaFoldDB" id="A0A8C6BHF8"/>
<evidence type="ECO:0000313" key="1">
    <source>
        <dbReference type="Ensembl" id="ENSMMNP00015014463.1"/>
    </source>
</evidence>
<dbReference type="Proteomes" id="UP000694561">
    <property type="component" value="Unplaced"/>
</dbReference>
<keyword evidence="2" id="KW-1185">Reference proteome</keyword>
<reference evidence="1" key="1">
    <citation type="submission" date="2025-08" db="UniProtKB">
        <authorList>
            <consortium name="Ensembl"/>
        </authorList>
    </citation>
    <scope>IDENTIFICATION</scope>
</reference>
<organism evidence="1 2">
    <name type="scientific">Monodon monoceros</name>
    <name type="common">Narwhal</name>
    <name type="synonym">Ceratodon monodon</name>
    <dbReference type="NCBI Taxonomy" id="40151"/>
    <lineage>
        <taxon>Eukaryota</taxon>
        <taxon>Metazoa</taxon>
        <taxon>Chordata</taxon>
        <taxon>Craniata</taxon>
        <taxon>Vertebrata</taxon>
        <taxon>Euteleostomi</taxon>
        <taxon>Mammalia</taxon>
        <taxon>Eutheria</taxon>
        <taxon>Laurasiatheria</taxon>
        <taxon>Artiodactyla</taxon>
        <taxon>Whippomorpha</taxon>
        <taxon>Cetacea</taxon>
        <taxon>Odontoceti</taxon>
        <taxon>Monodontidae</taxon>
        <taxon>Monodon</taxon>
    </lineage>
</organism>